<dbReference type="EMBL" id="LFYR01001898">
    <property type="protein sequence ID" value="KMZ58664.1"/>
    <property type="molecule type" value="Genomic_DNA"/>
</dbReference>
<dbReference type="GO" id="GO:0007143">
    <property type="term" value="P:female meiotic nuclear division"/>
    <property type="evidence" value="ECO:0007669"/>
    <property type="project" value="InterPro"/>
</dbReference>
<evidence type="ECO:0008006" key="3">
    <source>
        <dbReference type="Google" id="ProtNLM"/>
    </source>
</evidence>
<reference evidence="2" key="1">
    <citation type="journal article" date="2016" name="Nature">
        <title>The genome of the seagrass Zostera marina reveals angiosperm adaptation to the sea.</title>
        <authorList>
            <person name="Olsen J.L."/>
            <person name="Rouze P."/>
            <person name="Verhelst B."/>
            <person name="Lin Y.-C."/>
            <person name="Bayer T."/>
            <person name="Collen J."/>
            <person name="Dattolo E."/>
            <person name="De Paoli E."/>
            <person name="Dittami S."/>
            <person name="Maumus F."/>
            <person name="Michel G."/>
            <person name="Kersting A."/>
            <person name="Lauritano C."/>
            <person name="Lohaus R."/>
            <person name="Toepel M."/>
            <person name="Tonon T."/>
            <person name="Vanneste K."/>
            <person name="Amirebrahimi M."/>
            <person name="Brakel J."/>
            <person name="Bostroem C."/>
            <person name="Chovatia M."/>
            <person name="Grimwood J."/>
            <person name="Jenkins J.W."/>
            <person name="Jueterbock A."/>
            <person name="Mraz A."/>
            <person name="Stam W.T."/>
            <person name="Tice H."/>
            <person name="Bornberg-Bauer E."/>
            <person name="Green P.J."/>
            <person name="Pearson G.A."/>
            <person name="Procaccini G."/>
            <person name="Duarte C.M."/>
            <person name="Schmutz J."/>
            <person name="Reusch T.B.H."/>
            <person name="Van de Peer Y."/>
        </authorList>
    </citation>
    <scope>NUCLEOTIDE SEQUENCE [LARGE SCALE GENOMIC DNA]</scope>
    <source>
        <strain evidence="2">cv. Finnish</strain>
    </source>
</reference>
<accession>A0A0K9NPH3</accession>
<comment type="caution">
    <text evidence="1">The sequence shown here is derived from an EMBL/GenBank/DDBJ whole genome shotgun (WGS) entry which is preliminary data.</text>
</comment>
<dbReference type="PANTHER" id="PTHR33385">
    <property type="entry name" value="PROTEIN XRI1"/>
    <property type="match status" value="1"/>
</dbReference>
<evidence type="ECO:0000313" key="1">
    <source>
        <dbReference type="EMBL" id="KMZ58664.1"/>
    </source>
</evidence>
<dbReference type="InterPro" id="IPR039933">
    <property type="entry name" value="XRI1"/>
</dbReference>
<protein>
    <recommendedName>
        <fullName evidence="3">Protein XRI1</fullName>
    </recommendedName>
</protein>
<sequence length="213" mass="24101">MYFEFLIFSEVWEMEWPSEDYQNGIFSDWWSDEVNSSDGRLMHSVDDESPVKDCIKFADGLLNIDENELDECLDDFPLLKRRRILECPKLNLGKQGAGELDGIRKKTVGEKFHGRISHSNPSSVVFPFAILKPSSVEGDITLHDINQRICLPSISSPEFMNDDHTVYIKPKSSSDDYCCHSLTSVFSGKPVVKKTKVYTKGGRGSIIVTRTKG</sequence>
<dbReference type="PANTHER" id="PTHR33385:SF4">
    <property type="entry name" value="PROTEIN XRI1"/>
    <property type="match status" value="1"/>
</dbReference>
<dbReference type="STRING" id="29655.A0A0K9NPH3"/>
<keyword evidence="2" id="KW-1185">Reference proteome</keyword>
<dbReference type="GO" id="GO:0007140">
    <property type="term" value="P:male meiotic nuclear division"/>
    <property type="evidence" value="ECO:0007669"/>
    <property type="project" value="InterPro"/>
</dbReference>
<gene>
    <name evidence="1" type="ORF">ZOSMA_74G00050</name>
</gene>
<evidence type="ECO:0000313" key="2">
    <source>
        <dbReference type="Proteomes" id="UP000036987"/>
    </source>
</evidence>
<organism evidence="1 2">
    <name type="scientific">Zostera marina</name>
    <name type="common">Eelgrass</name>
    <dbReference type="NCBI Taxonomy" id="29655"/>
    <lineage>
        <taxon>Eukaryota</taxon>
        <taxon>Viridiplantae</taxon>
        <taxon>Streptophyta</taxon>
        <taxon>Embryophyta</taxon>
        <taxon>Tracheophyta</taxon>
        <taxon>Spermatophyta</taxon>
        <taxon>Magnoliopsida</taxon>
        <taxon>Liliopsida</taxon>
        <taxon>Zosteraceae</taxon>
        <taxon>Zostera</taxon>
    </lineage>
</organism>
<dbReference type="AlphaFoldDB" id="A0A0K9NPH3"/>
<name>A0A0K9NPH3_ZOSMR</name>
<proteinExistence type="predicted"/>
<dbReference type="Proteomes" id="UP000036987">
    <property type="component" value="Unassembled WGS sequence"/>
</dbReference>